<evidence type="ECO:0000313" key="1">
    <source>
        <dbReference type="EMBL" id="SCZ85333.1"/>
    </source>
</evidence>
<sequence length="54" mass="6347">MAAVNFGNPWIYFDCYFLIERIPSEDPDNTALPDLLCKRFVKLLRDTWIDSIIP</sequence>
<dbReference type="AlphaFoldDB" id="A0A1G5SDR5"/>
<dbReference type="Proteomes" id="UP000198729">
    <property type="component" value="Unassembled WGS sequence"/>
</dbReference>
<evidence type="ECO:0000313" key="2">
    <source>
        <dbReference type="Proteomes" id="UP000198729"/>
    </source>
</evidence>
<accession>A0A1G5SDR5</accession>
<dbReference type="STRING" id="51642.NSMM_370112"/>
<keyword evidence="2" id="KW-1185">Reference proteome</keyword>
<name>A0A1G5SDR5_9PROT</name>
<protein>
    <submittedName>
        <fullName evidence="1">Uncharacterized protein</fullName>
    </submittedName>
</protein>
<gene>
    <name evidence="1" type="ORF">NSMM_370112</name>
</gene>
<organism evidence="1 2">
    <name type="scientific">Nitrosomonas mobilis</name>
    <dbReference type="NCBI Taxonomy" id="51642"/>
    <lineage>
        <taxon>Bacteria</taxon>
        <taxon>Pseudomonadati</taxon>
        <taxon>Pseudomonadota</taxon>
        <taxon>Betaproteobacteria</taxon>
        <taxon>Nitrosomonadales</taxon>
        <taxon>Nitrosomonadaceae</taxon>
        <taxon>Nitrosomonas</taxon>
    </lineage>
</organism>
<reference evidence="1 2" key="1">
    <citation type="submission" date="2016-10" db="EMBL/GenBank/DDBJ databases">
        <authorList>
            <person name="de Groot N.N."/>
        </authorList>
    </citation>
    <scope>NUCLEOTIDE SEQUENCE [LARGE SCALE GENOMIC DNA]</scope>
    <source>
        <strain evidence="1">1</strain>
    </source>
</reference>
<dbReference type="EMBL" id="FMWO01000044">
    <property type="protein sequence ID" value="SCZ85333.1"/>
    <property type="molecule type" value="Genomic_DNA"/>
</dbReference>
<proteinExistence type="predicted"/>